<comment type="caution">
    <text evidence="1">The sequence shown here is derived from an EMBL/GenBank/DDBJ whole genome shotgun (WGS) entry which is preliminary data.</text>
</comment>
<accession>A0ACC1R2F0</accession>
<reference evidence="1" key="1">
    <citation type="submission" date="2022-07" db="EMBL/GenBank/DDBJ databases">
        <title>Genome Sequence of Lecanicillium saksenae.</title>
        <authorList>
            <person name="Buettner E."/>
        </authorList>
    </citation>
    <scope>NUCLEOTIDE SEQUENCE</scope>
    <source>
        <strain evidence="1">VT-O1</strain>
    </source>
</reference>
<name>A0ACC1R2F0_9HYPO</name>
<protein>
    <submittedName>
        <fullName evidence="1">Uncharacterized protein</fullName>
    </submittedName>
</protein>
<sequence length="136" mass="15277">MSSRDTARFLGSHTMSARHFALGDKARGSLPPTIRYYQGRSSAFPLSMSIRAAPIQTASTSEILLVIKLDDISSPERVEELQRILQEALNARRYTNQLSQRDSELMMRAATATVDSRRSKAVENLDNEGRISSFWD</sequence>
<dbReference type="EMBL" id="JANAKD010000177">
    <property type="protein sequence ID" value="KAJ3496583.1"/>
    <property type="molecule type" value="Genomic_DNA"/>
</dbReference>
<keyword evidence="2" id="KW-1185">Reference proteome</keyword>
<proteinExistence type="predicted"/>
<evidence type="ECO:0000313" key="1">
    <source>
        <dbReference type="EMBL" id="KAJ3496583.1"/>
    </source>
</evidence>
<gene>
    <name evidence="1" type="ORF">NLG97_g2550</name>
</gene>
<evidence type="ECO:0000313" key="2">
    <source>
        <dbReference type="Proteomes" id="UP001148737"/>
    </source>
</evidence>
<organism evidence="1 2">
    <name type="scientific">Lecanicillium saksenae</name>
    <dbReference type="NCBI Taxonomy" id="468837"/>
    <lineage>
        <taxon>Eukaryota</taxon>
        <taxon>Fungi</taxon>
        <taxon>Dikarya</taxon>
        <taxon>Ascomycota</taxon>
        <taxon>Pezizomycotina</taxon>
        <taxon>Sordariomycetes</taxon>
        <taxon>Hypocreomycetidae</taxon>
        <taxon>Hypocreales</taxon>
        <taxon>Cordycipitaceae</taxon>
        <taxon>Lecanicillium</taxon>
    </lineage>
</organism>
<dbReference type="Proteomes" id="UP001148737">
    <property type="component" value="Unassembled WGS sequence"/>
</dbReference>